<dbReference type="SUPFAM" id="SSF51735">
    <property type="entry name" value="NAD(P)-binding Rossmann-fold domains"/>
    <property type="match status" value="1"/>
</dbReference>
<organism evidence="1 2">
    <name type="scientific">Candidatus Acidiferrum panamense</name>
    <dbReference type="NCBI Taxonomy" id="2741543"/>
    <lineage>
        <taxon>Bacteria</taxon>
        <taxon>Pseudomonadati</taxon>
        <taxon>Acidobacteriota</taxon>
        <taxon>Terriglobia</taxon>
        <taxon>Candidatus Acidiferrales</taxon>
        <taxon>Candidatus Acidiferrum</taxon>
    </lineage>
</organism>
<evidence type="ECO:0000313" key="1">
    <source>
        <dbReference type="EMBL" id="MBA0083858.1"/>
    </source>
</evidence>
<keyword evidence="2" id="KW-1185">Reference proteome</keyword>
<feature type="non-terminal residue" evidence="1">
    <location>
        <position position="229"/>
    </location>
</feature>
<comment type="caution">
    <text evidence="1">The sequence shown here is derived from an EMBL/GenBank/DDBJ whole genome shotgun (WGS) entry which is preliminary data.</text>
</comment>
<gene>
    <name evidence="1" type="ORF">HRJ53_02580</name>
</gene>
<protein>
    <submittedName>
        <fullName evidence="1">Uncharacterized protein</fullName>
    </submittedName>
</protein>
<dbReference type="InterPro" id="IPR036291">
    <property type="entry name" value="NAD(P)-bd_dom_sf"/>
</dbReference>
<dbReference type="EMBL" id="JACDQQ010000263">
    <property type="protein sequence ID" value="MBA0083858.1"/>
    <property type="molecule type" value="Genomic_DNA"/>
</dbReference>
<reference evidence="1" key="1">
    <citation type="submission" date="2020-06" db="EMBL/GenBank/DDBJ databases">
        <title>Legume-microbial interactions unlock mineral nutrients during tropical forest succession.</title>
        <authorList>
            <person name="Epihov D.Z."/>
        </authorList>
    </citation>
    <scope>NUCLEOTIDE SEQUENCE [LARGE SCALE GENOMIC DNA]</scope>
    <source>
        <strain evidence="1">Pan2503</strain>
    </source>
</reference>
<evidence type="ECO:0000313" key="2">
    <source>
        <dbReference type="Proteomes" id="UP000567293"/>
    </source>
</evidence>
<dbReference type="Gene3D" id="3.40.50.720">
    <property type="entry name" value="NAD(P)-binding Rossmann-like Domain"/>
    <property type="match status" value="1"/>
</dbReference>
<accession>A0A7V8NM37</accession>
<dbReference type="Proteomes" id="UP000567293">
    <property type="component" value="Unassembled WGS sequence"/>
</dbReference>
<proteinExistence type="predicted"/>
<dbReference type="AlphaFoldDB" id="A0A7V8NM37"/>
<sequence>MGDAVASVARPARPYDVDFALVGHQESWRAASDVLAILRGPKHAPLPEHEIKDIFPWIPPRAVCHVEVRSLAGAKARGVYIDSFIPPDRLEARYVHENLARVRGAAAYAIKAGAKIVSLGGFSSILIEGNLGQLPEGPGTVFTTGNTLTVGFIVQGIKKMCALKGRNLRRSTLLIVGATGDVGSGCARCLAPIVRRVLLNARNVERLEKLAAELEADGVQAEVATDPER</sequence>
<name>A0A7V8NM37_9BACT</name>